<dbReference type="Pfam" id="PF05786">
    <property type="entry name" value="Cnd2"/>
    <property type="match status" value="2"/>
</dbReference>
<keyword evidence="8" id="KW-0498">Mitosis</keyword>
<dbReference type="GO" id="GO:0000796">
    <property type="term" value="C:condensin complex"/>
    <property type="evidence" value="ECO:0007669"/>
    <property type="project" value="InterPro"/>
</dbReference>
<evidence type="ECO:0000256" key="7">
    <source>
        <dbReference type="ARBA" id="ARBA00022618"/>
    </source>
</evidence>
<reference evidence="14" key="2">
    <citation type="submission" date="2025-04" db="UniProtKB">
        <authorList>
            <consortium name="RefSeq"/>
        </authorList>
    </citation>
    <scope>IDENTIFICATION</scope>
    <source>
        <strain evidence="14">DH4</strain>
        <tissue evidence="14">Whole body</tissue>
    </source>
</reference>
<comment type="subcellular location">
    <subcellularLocation>
        <location evidence="1">Chromosome</location>
    </subcellularLocation>
    <subcellularLocation>
        <location evidence="2">Cytoplasm</location>
    </subcellularLocation>
</comment>
<sequence length="683" mass="79243">MATRKSMSNRLIDSTIHSSPASSSPLRRKSILPQKLNNFALSENDDEAERLARRKEITNTSTTTITNSINSNDKRRSLGLSFLVNMPPSQMAERISQCIKLGTENKINPKNAFSLEMIDFMTYMIKKKDANMSNLQVATTSLDVSTKIYGFRVDGVHMDILKMIAGIDKQNKYNENQNNMEKMNSQEVEENNFDRQKQEKKKKKNKQKIFATVDTLKINIETEKPSLITIEADLQTTDMLYQVMLPNHANSKFYPHPYNDILIDTVNNKDIQDKNTVYNIPKIANFAHMEICPPLFYFDFHSWNADDELEKIQSEQSNENRFQFDLNASLSNEDECISTGMNYFDIEVTEEEHIDRCVMISNQVENIVDFREVLTKTMSLKDSEYSFIQTNLNIHWAGPSHWKATNFRKILFSNNAETQNYQSKVKKKNKEIELCYDDETIERICAKFLPSQSIKLHARTAKIEWNEEILTLPPDKHYNIKQANKLYLHTTIFKNSENINDINTTSLINDMENSNKIHINENDTLNYSNNYQEYQENENNAINNDIQSQDEYISETQMPFTGNNLVAAPKLTNKLSIAYCTQPKRIDMKQLKYSIWECLKYKTDKNIQETIIKKAMQQDTNNKMSDSKFFSEIYKRLPNILTKTNIEALSFPISFVSLLHLANEKTLKINSSSDMSDLIIEQD</sequence>
<dbReference type="Proteomes" id="UP000005203">
    <property type="component" value="Linkage group LG1"/>
</dbReference>
<keyword evidence="13" id="KW-1185">Reference proteome</keyword>
<dbReference type="PANTHER" id="PTHR13108:SF9">
    <property type="entry name" value="CONDENSIN COMPLEX SUBUNIT 2"/>
    <property type="match status" value="1"/>
</dbReference>
<dbReference type="GO" id="GO:0005737">
    <property type="term" value="C:cytoplasm"/>
    <property type="evidence" value="ECO:0007669"/>
    <property type="project" value="UniProtKB-SubCell"/>
</dbReference>
<keyword evidence="5" id="KW-0158">Chromosome</keyword>
<feature type="compositionally biased region" description="Polar residues" evidence="11">
    <location>
        <begin position="1"/>
        <end position="17"/>
    </location>
</feature>
<evidence type="ECO:0000313" key="14">
    <source>
        <dbReference type="RefSeq" id="XP_026295303.1"/>
    </source>
</evidence>
<keyword evidence="10" id="KW-0131">Cell cycle</keyword>
<accession>A0A8B8GVM5</accession>
<evidence type="ECO:0000256" key="2">
    <source>
        <dbReference type="ARBA" id="ARBA00004496"/>
    </source>
</evidence>
<dbReference type="AlphaFoldDB" id="A0A7M7KZD0"/>
<reference evidence="13" key="3">
    <citation type="submission" date="2025-05" db="UniProtKB">
        <authorList>
            <consortium name="RefSeq"/>
        </authorList>
    </citation>
    <scope>NUCLEOTIDE SEQUENCE [LARGE SCALE GENOMIC DNA]</scope>
    <source>
        <strain evidence="13">DH4</strain>
    </source>
</reference>
<dbReference type="PANTHER" id="PTHR13108">
    <property type="entry name" value="CONDENSIN COMPLEX SUBUNIT 2"/>
    <property type="match status" value="1"/>
</dbReference>
<dbReference type="InterPro" id="IPR022816">
    <property type="entry name" value="Condensin_barren_su2"/>
</dbReference>
<dbReference type="EnsemblMetazoa" id="XM_026439518">
    <property type="protein sequence ID" value="XP_026295303"/>
    <property type="gene ID" value="LOC100576990"/>
</dbReference>
<dbReference type="GeneID" id="100576990"/>
<evidence type="ECO:0000256" key="10">
    <source>
        <dbReference type="ARBA" id="ARBA00023306"/>
    </source>
</evidence>
<evidence type="ECO:0000256" key="11">
    <source>
        <dbReference type="SAM" id="MobiDB-lite"/>
    </source>
</evidence>
<proteinExistence type="inferred from homology"/>
<reference evidence="12" key="1">
    <citation type="submission" date="2021-01" db="UniProtKB">
        <authorList>
            <consortium name="EnsemblMetazoa"/>
        </authorList>
    </citation>
    <scope>IDENTIFICATION</scope>
    <source>
        <strain evidence="12">DH4</strain>
    </source>
</reference>
<dbReference type="GO" id="GO:0051301">
    <property type="term" value="P:cell division"/>
    <property type="evidence" value="ECO:0007669"/>
    <property type="project" value="UniProtKB-KW"/>
</dbReference>
<name>A0A7M7KZD0_APIME</name>
<dbReference type="OrthoDB" id="362021at2759"/>
<accession>A0A7M7KZD0</accession>
<organism evidence="12">
    <name type="scientific">Apis mellifera</name>
    <name type="common">Honeybee</name>
    <dbReference type="NCBI Taxonomy" id="7460"/>
    <lineage>
        <taxon>Eukaryota</taxon>
        <taxon>Metazoa</taxon>
        <taxon>Ecdysozoa</taxon>
        <taxon>Arthropoda</taxon>
        <taxon>Hexapoda</taxon>
        <taxon>Insecta</taxon>
        <taxon>Pterygota</taxon>
        <taxon>Neoptera</taxon>
        <taxon>Endopterygota</taxon>
        <taxon>Hymenoptera</taxon>
        <taxon>Apocrita</taxon>
        <taxon>Aculeata</taxon>
        <taxon>Apoidea</taxon>
        <taxon>Anthophila</taxon>
        <taxon>Apidae</taxon>
        <taxon>Apis</taxon>
    </lineage>
</organism>
<dbReference type="GO" id="GO:0007076">
    <property type="term" value="P:mitotic chromosome condensation"/>
    <property type="evidence" value="ECO:0007669"/>
    <property type="project" value="InterPro"/>
</dbReference>
<feature type="region of interest" description="Disordered" evidence="11">
    <location>
        <begin position="183"/>
        <end position="205"/>
    </location>
</feature>
<gene>
    <name evidence="14" type="primary">LOC100576990</name>
</gene>
<dbReference type="KEGG" id="ame:100576990"/>
<protein>
    <recommendedName>
        <fullName evidence="4">Condensin complex subunit 2</fullName>
    </recommendedName>
</protein>
<evidence type="ECO:0000256" key="9">
    <source>
        <dbReference type="ARBA" id="ARBA00023067"/>
    </source>
</evidence>
<evidence type="ECO:0000256" key="6">
    <source>
        <dbReference type="ARBA" id="ARBA00022490"/>
    </source>
</evidence>
<keyword evidence="6" id="KW-0963">Cytoplasm</keyword>
<evidence type="ECO:0000256" key="5">
    <source>
        <dbReference type="ARBA" id="ARBA00022454"/>
    </source>
</evidence>
<feature type="region of interest" description="Disordered" evidence="11">
    <location>
        <begin position="1"/>
        <end position="29"/>
    </location>
</feature>
<keyword evidence="9" id="KW-0226">DNA condensation</keyword>
<evidence type="ECO:0000313" key="13">
    <source>
        <dbReference type="Proteomes" id="UP000005203"/>
    </source>
</evidence>
<dbReference type="RefSeq" id="XP_026295303.1">
    <property type="nucleotide sequence ID" value="XM_026439518.1"/>
</dbReference>
<evidence type="ECO:0000256" key="3">
    <source>
        <dbReference type="ARBA" id="ARBA00009471"/>
    </source>
</evidence>
<dbReference type="GO" id="GO:0003682">
    <property type="term" value="F:chromatin binding"/>
    <property type="evidence" value="ECO:0007669"/>
    <property type="project" value="TreeGrafter"/>
</dbReference>
<comment type="similarity">
    <text evidence="3">Belongs to the CND2 (condensin subunit 2) family.</text>
</comment>
<evidence type="ECO:0000313" key="12">
    <source>
        <dbReference type="EnsemblMetazoa" id="XP_026295303"/>
    </source>
</evidence>
<evidence type="ECO:0000256" key="8">
    <source>
        <dbReference type="ARBA" id="ARBA00022776"/>
    </source>
</evidence>
<evidence type="ECO:0000256" key="1">
    <source>
        <dbReference type="ARBA" id="ARBA00004286"/>
    </source>
</evidence>
<keyword evidence="7" id="KW-0132">Cell division</keyword>
<evidence type="ECO:0000256" key="4">
    <source>
        <dbReference type="ARBA" id="ARBA00016065"/>
    </source>
</evidence>